<dbReference type="PANTHER" id="PTHR21391">
    <property type="entry name" value="AT04489P-RELATED"/>
    <property type="match status" value="1"/>
</dbReference>
<dbReference type="SUPFAM" id="SSF48452">
    <property type="entry name" value="TPR-like"/>
    <property type="match status" value="1"/>
</dbReference>
<proteinExistence type="predicted"/>
<dbReference type="SMR" id="A0A0P8ZSD1"/>
<dbReference type="PANTHER" id="PTHR21391:SF0">
    <property type="entry name" value="AT04489P-RELATED"/>
    <property type="match status" value="1"/>
</dbReference>
<dbReference type="GeneID" id="6504531"/>
<reference evidence="1 2" key="1">
    <citation type="journal article" date="2007" name="Nature">
        <title>Evolution of genes and genomes on the Drosophila phylogeny.</title>
        <authorList>
            <consortium name="Drosophila 12 Genomes Consortium"/>
            <person name="Clark A.G."/>
            <person name="Eisen M.B."/>
            <person name="Smith D.R."/>
            <person name="Bergman C.M."/>
            <person name="Oliver B."/>
            <person name="Markow T.A."/>
            <person name="Kaufman T.C."/>
            <person name="Kellis M."/>
            <person name="Gelbart W."/>
            <person name="Iyer V.N."/>
            <person name="Pollard D.A."/>
            <person name="Sackton T.B."/>
            <person name="Larracuente A.M."/>
            <person name="Singh N.D."/>
            <person name="Abad J.P."/>
            <person name="Abt D.N."/>
            <person name="Adryan B."/>
            <person name="Aguade M."/>
            <person name="Akashi H."/>
            <person name="Anderson W.W."/>
            <person name="Aquadro C.F."/>
            <person name="Ardell D.H."/>
            <person name="Arguello R."/>
            <person name="Artieri C.G."/>
            <person name="Barbash D.A."/>
            <person name="Barker D."/>
            <person name="Barsanti P."/>
            <person name="Batterham P."/>
            <person name="Batzoglou S."/>
            <person name="Begun D."/>
            <person name="Bhutkar A."/>
            <person name="Blanco E."/>
            <person name="Bosak S.A."/>
            <person name="Bradley R.K."/>
            <person name="Brand A.D."/>
            <person name="Brent M.R."/>
            <person name="Brooks A.N."/>
            <person name="Brown R.H."/>
            <person name="Butlin R.K."/>
            <person name="Caggese C."/>
            <person name="Calvi B.R."/>
            <person name="Bernardo de Carvalho A."/>
            <person name="Caspi A."/>
            <person name="Castrezana S."/>
            <person name="Celniker S.E."/>
            <person name="Chang J.L."/>
            <person name="Chapple C."/>
            <person name="Chatterji S."/>
            <person name="Chinwalla A."/>
            <person name="Civetta A."/>
            <person name="Clifton S.W."/>
            <person name="Comeron J.M."/>
            <person name="Costello J.C."/>
            <person name="Coyne J.A."/>
            <person name="Daub J."/>
            <person name="David R.G."/>
            <person name="Delcher A.L."/>
            <person name="Delehaunty K."/>
            <person name="Do C.B."/>
            <person name="Ebling H."/>
            <person name="Edwards K."/>
            <person name="Eickbush T."/>
            <person name="Evans J.D."/>
            <person name="Filipski A."/>
            <person name="Findeiss S."/>
            <person name="Freyhult E."/>
            <person name="Fulton L."/>
            <person name="Fulton R."/>
            <person name="Garcia A.C."/>
            <person name="Gardiner A."/>
            <person name="Garfield D.A."/>
            <person name="Garvin B.E."/>
            <person name="Gibson G."/>
            <person name="Gilbert D."/>
            <person name="Gnerre S."/>
            <person name="Godfrey J."/>
            <person name="Good R."/>
            <person name="Gotea V."/>
            <person name="Gravely B."/>
            <person name="Greenberg A.J."/>
            <person name="Griffiths-Jones S."/>
            <person name="Gross S."/>
            <person name="Guigo R."/>
            <person name="Gustafson E.A."/>
            <person name="Haerty W."/>
            <person name="Hahn M.W."/>
            <person name="Halligan D.L."/>
            <person name="Halpern A.L."/>
            <person name="Halter G.M."/>
            <person name="Han M.V."/>
            <person name="Heger A."/>
            <person name="Hillier L."/>
            <person name="Hinrichs A.S."/>
            <person name="Holmes I."/>
            <person name="Hoskins R.A."/>
            <person name="Hubisz M.J."/>
            <person name="Hultmark D."/>
            <person name="Huntley M.A."/>
            <person name="Jaffe D.B."/>
            <person name="Jagadeeshan S."/>
            <person name="Jeck W.R."/>
            <person name="Johnson J."/>
            <person name="Jones C.D."/>
            <person name="Jordan W.C."/>
            <person name="Karpen G.H."/>
            <person name="Kataoka E."/>
            <person name="Keightley P.D."/>
            <person name="Kheradpour P."/>
            <person name="Kirkness E.F."/>
            <person name="Koerich L.B."/>
            <person name="Kristiansen K."/>
            <person name="Kudrna D."/>
            <person name="Kulathinal R.J."/>
            <person name="Kumar S."/>
            <person name="Kwok R."/>
            <person name="Lander E."/>
            <person name="Langley C.H."/>
            <person name="Lapoint R."/>
            <person name="Lazzaro B.P."/>
            <person name="Lee S.J."/>
            <person name="Levesque L."/>
            <person name="Li R."/>
            <person name="Lin C.F."/>
            <person name="Lin M.F."/>
            <person name="Lindblad-Toh K."/>
            <person name="Llopart A."/>
            <person name="Long M."/>
            <person name="Low L."/>
            <person name="Lozovsky E."/>
            <person name="Lu J."/>
            <person name="Luo M."/>
            <person name="Machado C.A."/>
            <person name="Makalowski W."/>
            <person name="Marzo M."/>
            <person name="Matsuda M."/>
            <person name="Matzkin L."/>
            <person name="McAllister B."/>
            <person name="McBride C.S."/>
            <person name="McKernan B."/>
            <person name="McKernan K."/>
            <person name="Mendez-Lago M."/>
            <person name="Minx P."/>
            <person name="Mollenhauer M.U."/>
            <person name="Montooth K."/>
            <person name="Mount S.M."/>
            <person name="Mu X."/>
            <person name="Myers E."/>
            <person name="Negre B."/>
            <person name="Newfeld S."/>
            <person name="Nielsen R."/>
            <person name="Noor M.A."/>
            <person name="O'Grady P."/>
            <person name="Pachter L."/>
            <person name="Papaceit M."/>
            <person name="Parisi M.J."/>
            <person name="Parisi M."/>
            <person name="Parts L."/>
            <person name="Pedersen J.S."/>
            <person name="Pesole G."/>
            <person name="Phillippy A.M."/>
            <person name="Ponting C.P."/>
            <person name="Pop M."/>
            <person name="Porcelli D."/>
            <person name="Powell J.R."/>
            <person name="Prohaska S."/>
            <person name="Pruitt K."/>
            <person name="Puig M."/>
            <person name="Quesneville H."/>
            <person name="Ram K.R."/>
            <person name="Rand D."/>
            <person name="Rasmussen M.D."/>
            <person name="Reed L.K."/>
            <person name="Reenan R."/>
            <person name="Reily A."/>
            <person name="Remington K.A."/>
            <person name="Rieger T.T."/>
            <person name="Ritchie M.G."/>
            <person name="Robin C."/>
            <person name="Rogers Y.H."/>
            <person name="Rohde C."/>
            <person name="Rozas J."/>
            <person name="Rubenfield M.J."/>
            <person name="Ruiz A."/>
            <person name="Russo S."/>
            <person name="Salzberg S.L."/>
            <person name="Sanchez-Gracia A."/>
            <person name="Saranga D.J."/>
            <person name="Sato H."/>
            <person name="Schaeffer S.W."/>
            <person name="Schatz M.C."/>
            <person name="Schlenke T."/>
            <person name="Schwartz R."/>
            <person name="Segarra C."/>
            <person name="Singh R.S."/>
            <person name="Sirot L."/>
            <person name="Sirota M."/>
            <person name="Sisneros N.B."/>
            <person name="Smith C.D."/>
            <person name="Smith T.F."/>
            <person name="Spieth J."/>
            <person name="Stage D.E."/>
            <person name="Stark A."/>
            <person name="Stephan W."/>
            <person name="Strausberg R.L."/>
            <person name="Strempel S."/>
            <person name="Sturgill D."/>
            <person name="Sutton G."/>
            <person name="Sutton G.G."/>
            <person name="Tao W."/>
            <person name="Teichmann S."/>
            <person name="Tobari Y.N."/>
            <person name="Tomimura Y."/>
            <person name="Tsolas J.M."/>
            <person name="Valente V.L."/>
            <person name="Venter E."/>
            <person name="Venter J.C."/>
            <person name="Vicario S."/>
            <person name="Vieira F.G."/>
            <person name="Vilella A.J."/>
            <person name="Villasante A."/>
            <person name="Walenz B."/>
            <person name="Wang J."/>
            <person name="Wasserman M."/>
            <person name="Watts T."/>
            <person name="Wilson D."/>
            <person name="Wilson R.K."/>
            <person name="Wing R.A."/>
            <person name="Wolfner M.F."/>
            <person name="Wong A."/>
            <person name="Wong G.K."/>
            <person name="Wu C.I."/>
            <person name="Wu G."/>
            <person name="Yamamoto D."/>
            <person name="Yang H.P."/>
            <person name="Yang S.P."/>
            <person name="Yorke J.A."/>
            <person name="Yoshida K."/>
            <person name="Zdobnov E."/>
            <person name="Zhang P."/>
            <person name="Zhang Y."/>
            <person name="Zimin A.V."/>
            <person name="Baldwin J."/>
            <person name="Abdouelleil A."/>
            <person name="Abdulkadir J."/>
            <person name="Abebe A."/>
            <person name="Abera B."/>
            <person name="Abreu J."/>
            <person name="Acer S.C."/>
            <person name="Aftuck L."/>
            <person name="Alexander A."/>
            <person name="An P."/>
            <person name="Anderson E."/>
            <person name="Anderson S."/>
            <person name="Arachi H."/>
            <person name="Azer M."/>
            <person name="Bachantsang P."/>
            <person name="Barry A."/>
            <person name="Bayul T."/>
            <person name="Berlin A."/>
            <person name="Bessette D."/>
            <person name="Bloom T."/>
            <person name="Blye J."/>
            <person name="Boguslavskiy L."/>
            <person name="Bonnet C."/>
            <person name="Boukhgalter B."/>
            <person name="Bourzgui I."/>
            <person name="Brown A."/>
            <person name="Cahill P."/>
            <person name="Channer S."/>
            <person name="Cheshatsang Y."/>
            <person name="Chuda L."/>
            <person name="Citroen M."/>
            <person name="Collymore A."/>
            <person name="Cooke P."/>
            <person name="Costello M."/>
            <person name="D'Aco K."/>
            <person name="Daza R."/>
            <person name="De Haan G."/>
            <person name="DeGray S."/>
            <person name="DeMaso C."/>
            <person name="Dhargay N."/>
            <person name="Dooley K."/>
            <person name="Dooley E."/>
            <person name="Doricent M."/>
            <person name="Dorje P."/>
            <person name="Dorjee K."/>
            <person name="Dupes A."/>
            <person name="Elong R."/>
            <person name="Falk J."/>
            <person name="Farina A."/>
            <person name="Faro S."/>
            <person name="Ferguson D."/>
            <person name="Fisher S."/>
            <person name="Foley C.D."/>
            <person name="Franke A."/>
            <person name="Friedrich D."/>
            <person name="Gadbois L."/>
            <person name="Gearin G."/>
            <person name="Gearin C.R."/>
            <person name="Giannoukos G."/>
            <person name="Goode T."/>
            <person name="Graham J."/>
            <person name="Grandbois E."/>
            <person name="Grewal S."/>
            <person name="Gyaltsen K."/>
            <person name="Hafez N."/>
            <person name="Hagos B."/>
            <person name="Hall J."/>
            <person name="Henson C."/>
            <person name="Hollinger A."/>
            <person name="Honan T."/>
            <person name="Huard M.D."/>
            <person name="Hughes L."/>
            <person name="Hurhula B."/>
            <person name="Husby M.E."/>
            <person name="Kamat A."/>
            <person name="Kanga B."/>
            <person name="Kashin S."/>
            <person name="Khazanovich D."/>
            <person name="Kisner P."/>
            <person name="Lance K."/>
            <person name="Lara M."/>
            <person name="Lee W."/>
            <person name="Lennon N."/>
            <person name="Letendre F."/>
            <person name="LeVine R."/>
            <person name="Lipovsky A."/>
            <person name="Liu X."/>
            <person name="Liu J."/>
            <person name="Liu S."/>
            <person name="Lokyitsang T."/>
            <person name="Lokyitsang Y."/>
            <person name="Lubonja R."/>
            <person name="Lui A."/>
            <person name="MacDonald P."/>
            <person name="Magnisalis V."/>
            <person name="Maru K."/>
            <person name="Matthews C."/>
            <person name="McCusker W."/>
            <person name="McDonough S."/>
            <person name="Mehta T."/>
            <person name="Meldrim J."/>
            <person name="Meneus L."/>
            <person name="Mihai O."/>
            <person name="Mihalev A."/>
            <person name="Mihova T."/>
            <person name="Mittelman R."/>
            <person name="Mlenga V."/>
            <person name="Montmayeur A."/>
            <person name="Mulrain L."/>
            <person name="Navidi A."/>
            <person name="Naylor J."/>
            <person name="Negash T."/>
            <person name="Nguyen T."/>
            <person name="Nguyen N."/>
            <person name="Nicol R."/>
            <person name="Norbu C."/>
            <person name="Norbu N."/>
            <person name="Novod N."/>
            <person name="O'Neill B."/>
            <person name="Osman S."/>
            <person name="Markiewicz E."/>
            <person name="Oyono O.L."/>
            <person name="Patti C."/>
            <person name="Phunkhang P."/>
            <person name="Pierre F."/>
            <person name="Priest M."/>
            <person name="Raghuraman S."/>
            <person name="Rege F."/>
            <person name="Reyes R."/>
            <person name="Rise C."/>
            <person name="Rogov P."/>
            <person name="Ross K."/>
            <person name="Ryan E."/>
            <person name="Settipalli S."/>
            <person name="Shea T."/>
            <person name="Sherpa N."/>
            <person name="Shi L."/>
            <person name="Shih D."/>
            <person name="Sparrow T."/>
            <person name="Spaulding J."/>
            <person name="Stalker J."/>
            <person name="Stange-Thomann N."/>
            <person name="Stavropoulos S."/>
            <person name="Stone C."/>
            <person name="Strader C."/>
            <person name="Tesfaye S."/>
            <person name="Thomson T."/>
            <person name="Thoulutsang Y."/>
            <person name="Thoulutsang D."/>
            <person name="Topham K."/>
            <person name="Topping I."/>
            <person name="Tsamla T."/>
            <person name="Vassiliev H."/>
            <person name="Vo A."/>
            <person name="Wangchuk T."/>
            <person name="Wangdi T."/>
            <person name="Weiand M."/>
            <person name="Wilkinson J."/>
            <person name="Wilson A."/>
            <person name="Yadav S."/>
            <person name="Young G."/>
            <person name="Yu Q."/>
            <person name="Zembek L."/>
            <person name="Zhong D."/>
            <person name="Zimmer A."/>
            <person name="Zwirko Z."/>
            <person name="Jaffe D.B."/>
            <person name="Alvarez P."/>
            <person name="Brockman W."/>
            <person name="Butler J."/>
            <person name="Chin C."/>
            <person name="Gnerre S."/>
            <person name="Grabherr M."/>
            <person name="Kleber M."/>
            <person name="Mauceli E."/>
            <person name="MacCallum I."/>
        </authorList>
    </citation>
    <scope>NUCLEOTIDE SEQUENCE [LARGE SCALE GENOMIC DNA]</scope>
    <source>
        <strain evidence="2">Tucson 14024-0371.13</strain>
    </source>
</reference>
<organism evidence="1 2">
    <name type="scientific">Drosophila ananassae</name>
    <name type="common">Fruit fly</name>
    <dbReference type="NCBI Taxonomy" id="7217"/>
    <lineage>
        <taxon>Eukaryota</taxon>
        <taxon>Metazoa</taxon>
        <taxon>Ecdysozoa</taxon>
        <taxon>Arthropoda</taxon>
        <taxon>Hexapoda</taxon>
        <taxon>Insecta</taxon>
        <taxon>Pterygota</taxon>
        <taxon>Neoptera</taxon>
        <taxon>Endopterygota</taxon>
        <taxon>Diptera</taxon>
        <taxon>Brachycera</taxon>
        <taxon>Muscomorpha</taxon>
        <taxon>Ephydroidea</taxon>
        <taxon>Drosophilidae</taxon>
        <taxon>Drosophila</taxon>
        <taxon>Sophophora</taxon>
    </lineage>
</organism>
<dbReference type="STRING" id="7217.A0A0P8ZSD1"/>
<dbReference type="InterPro" id="IPR011990">
    <property type="entry name" value="TPR-like_helical_dom_sf"/>
</dbReference>
<gene>
    <name evidence="1" type="primary">Dana\GF21861</name>
    <name evidence="1" type="synonym">dana_GLEANR_5758</name>
    <name evidence="1" type="ORF">GF21861</name>
</gene>
<evidence type="ECO:0000313" key="2">
    <source>
        <dbReference type="Proteomes" id="UP000007801"/>
    </source>
</evidence>
<dbReference type="AlphaFoldDB" id="A0A0P8ZSD1"/>
<sequence length="591" mass="69962">MKVDAALSAPAGVLVKEQKPWELFDWPVEQQRGIHRSWGQYFSRARMNNAAQKYYDLCIENHSHIDPKALHMRSQFLRSVAMPEMALKDSRKACKYADRIPAFAMEEGDCLYDLNQFEDNKSILHDNIRKHLGTSMRPFEKRLAVVDENLQDSTGDSLVNFFMENSAQMPGFYEHKEAELLKLDTRPLWKILKERKECDVQSVIDQKEEMLSPLEIERRRRKTKIFYQNYLGRTWTDFIFIKTLRRNPNLLLNGAFGSSKERSDYLYRSFHRIKTFARMLHSRSPMYNEYFQRSPQMMAELREANLYRIQYQTRRNMLSILNTIRLLRKRNDIKKLRKFVEDVMGNYVVIKTSRVMPWKTEFMTEVYNHLGLSLCEDYRLPPHRVTPYDKNAMCHLLNIPVSKPLEHLEFVFGDRSTYAYAGPDKQTTDRMADHSNSILQLEKRLFFARLPMERTYLLHELADRHMQVNHFVQCLSYAQKAIDEAKGCSSLVWQFLATMLMAKSHAVLHKYERQTEVLNSAYQLATELKSPQLCTFIELCRMLNKDYITLRKMSQLVTSKRLRSKISNRSSFFNTPQFSPDHRRAEEDMHV</sequence>
<name>A0A0P8ZSD1_DROAN</name>
<accession>A0A0P8ZSD1</accession>
<keyword evidence="2" id="KW-1185">Reference proteome</keyword>
<dbReference type="FunCoup" id="A0A0P8ZSD1">
    <property type="interactions" value="1"/>
</dbReference>
<dbReference type="OrthoDB" id="7752111at2759"/>
<dbReference type="InParanoid" id="A0A0P8ZSD1"/>
<protein>
    <submittedName>
        <fullName evidence="1">Uncharacterized protein, isoform B</fullName>
    </submittedName>
</protein>
<dbReference type="Proteomes" id="UP000007801">
    <property type="component" value="Unassembled WGS sequence"/>
</dbReference>
<dbReference type="EMBL" id="CH902640">
    <property type="protein sequence ID" value="KPU77393.1"/>
    <property type="molecule type" value="Genomic_DNA"/>
</dbReference>
<evidence type="ECO:0000313" key="1">
    <source>
        <dbReference type="EMBL" id="KPU77393.1"/>
    </source>
</evidence>